<dbReference type="EMBL" id="JANBPY010000681">
    <property type="protein sequence ID" value="KAJ1964615.1"/>
    <property type="molecule type" value="Genomic_DNA"/>
</dbReference>
<dbReference type="GO" id="GO:0005634">
    <property type="term" value="C:nucleus"/>
    <property type="evidence" value="ECO:0007669"/>
    <property type="project" value="TreeGrafter"/>
</dbReference>
<name>A0A9W8APL5_9FUNG</name>
<dbReference type="PANTHER" id="PTHR14456:SF2">
    <property type="entry name" value="INOSITOL-PENTAKISPHOSPHATE 2-KINASE"/>
    <property type="match status" value="1"/>
</dbReference>
<dbReference type="PANTHER" id="PTHR14456">
    <property type="entry name" value="INOSITOL POLYPHOSPHATE KINASE 1"/>
    <property type="match status" value="1"/>
</dbReference>
<comment type="domain">
    <text evidence="8">The EXKPK motif is conserved in inositol-pentakisphosphate 2-kinases of both family 1 and 2.</text>
</comment>
<sequence length="519" mass="59380">MQHDFSPPSLALPPPNVLLDPKHWRYKNEGNANVIFSSTCKDWQCSHLALRVRKSCSPNGSRSPSPTSPFAEATSLSSIEYANRVIAPLVGPEYIVPMCAYRVTELFLKDLEAQSRLSRPDYRTHQSIDLTQEEVILTVDLTSHSRIARQSRARLGVGSSSKVMAVEVKPKWGFLPLSPFLSPDSEKRQTCRFCMKRHYNQGIEHSFFPDSPLSEYSFEDIPEKNHFCPLDLYSSDSTRISRALGALYASSRNNFRLFNSDGVVLQPDKWSTHVYKFFEPLLHQAKGSIRMDSVDHRGDEDGPLHRLLTPIIRYVLQQDPVLARLKMWQAWLDYWDIEILWPMVDQFVKNLKDPRDQASLLAPPTSKEWQETVSRVQNPGYRSMHRKVPDTFTEIRHAILEYLLSATLKDCSFIINFNLEPVRVAGEAEHPKDDGSKLSDNTVIRHIYVLMSDDDGHLVVAPSLTEIQGSTTQWIRLGYTVQIVDVDPKPVDKLKLYHLKDQSILAAYRSQENRVFCNP</sequence>
<protein>
    <recommendedName>
        <fullName evidence="3 8">Inositol-pentakisphosphate 2-kinase</fullName>
        <ecNumber evidence="2 8">2.7.1.158</ecNumber>
    </recommendedName>
</protein>
<dbReference type="GO" id="GO:0032958">
    <property type="term" value="P:inositol phosphate biosynthetic process"/>
    <property type="evidence" value="ECO:0007669"/>
    <property type="project" value="TreeGrafter"/>
</dbReference>
<comment type="function">
    <text evidence="8">Phosphorylates Ins(1,3,4,5,6)P5 at position 2 to form Ins(1,2,3,4,5,6)P6 (InsP6 or phytate).</text>
</comment>
<gene>
    <name evidence="9" type="ORF">IWQ62_002886</name>
</gene>
<evidence type="ECO:0000256" key="6">
    <source>
        <dbReference type="ARBA" id="ARBA00022777"/>
    </source>
</evidence>
<comment type="caution">
    <text evidence="9">The sequence shown here is derived from an EMBL/GenBank/DDBJ whole genome shotgun (WGS) entry which is preliminary data.</text>
</comment>
<dbReference type="GO" id="GO:0035299">
    <property type="term" value="F:inositol-1,3,4,5,6-pentakisphosphate 2-kinase activity"/>
    <property type="evidence" value="ECO:0007669"/>
    <property type="project" value="UniProtKB-EC"/>
</dbReference>
<dbReference type="Pfam" id="PF06090">
    <property type="entry name" value="Ins_P5_2-kin"/>
    <property type="match status" value="1"/>
</dbReference>
<keyword evidence="10" id="KW-1185">Reference proteome</keyword>
<evidence type="ECO:0000256" key="3">
    <source>
        <dbReference type="ARBA" id="ARBA00014846"/>
    </source>
</evidence>
<evidence type="ECO:0000256" key="4">
    <source>
        <dbReference type="ARBA" id="ARBA00022679"/>
    </source>
</evidence>
<evidence type="ECO:0000256" key="7">
    <source>
        <dbReference type="ARBA" id="ARBA00022840"/>
    </source>
</evidence>
<reference evidence="9" key="1">
    <citation type="submission" date="2022-07" db="EMBL/GenBank/DDBJ databases">
        <title>Phylogenomic reconstructions and comparative analyses of Kickxellomycotina fungi.</title>
        <authorList>
            <person name="Reynolds N.K."/>
            <person name="Stajich J.E."/>
            <person name="Barry K."/>
            <person name="Grigoriev I.V."/>
            <person name="Crous P."/>
            <person name="Smith M.E."/>
        </authorList>
    </citation>
    <scope>NUCLEOTIDE SEQUENCE</scope>
    <source>
        <strain evidence="9">RSA 1196</strain>
    </source>
</reference>
<keyword evidence="6 8" id="KW-0418">Kinase</keyword>
<evidence type="ECO:0000256" key="5">
    <source>
        <dbReference type="ARBA" id="ARBA00022741"/>
    </source>
</evidence>
<organism evidence="9 10">
    <name type="scientific">Dispira parvispora</name>
    <dbReference type="NCBI Taxonomy" id="1520584"/>
    <lineage>
        <taxon>Eukaryota</taxon>
        <taxon>Fungi</taxon>
        <taxon>Fungi incertae sedis</taxon>
        <taxon>Zoopagomycota</taxon>
        <taxon>Kickxellomycotina</taxon>
        <taxon>Dimargaritomycetes</taxon>
        <taxon>Dimargaritales</taxon>
        <taxon>Dimargaritaceae</taxon>
        <taxon>Dispira</taxon>
    </lineage>
</organism>
<evidence type="ECO:0000256" key="8">
    <source>
        <dbReference type="RuleBase" id="RU364126"/>
    </source>
</evidence>
<dbReference type="AlphaFoldDB" id="A0A9W8APL5"/>
<dbReference type="Gene3D" id="3.30.200.110">
    <property type="entry name" value="Inositol-pentakisphosphate 2-kinase, N-lobe"/>
    <property type="match status" value="1"/>
</dbReference>
<keyword evidence="5 8" id="KW-0547">Nucleotide-binding</keyword>
<dbReference type="Proteomes" id="UP001150925">
    <property type="component" value="Unassembled WGS sequence"/>
</dbReference>
<comment type="catalytic activity">
    <reaction evidence="1 8">
        <text>1D-myo-inositol 1,3,4,5,6-pentakisphosphate + ATP = 1D-myo-inositol hexakisphosphate + ADP + H(+)</text>
        <dbReference type="Rhea" id="RHEA:20313"/>
        <dbReference type="ChEBI" id="CHEBI:15378"/>
        <dbReference type="ChEBI" id="CHEBI:30616"/>
        <dbReference type="ChEBI" id="CHEBI:57733"/>
        <dbReference type="ChEBI" id="CHEBI:58130"/>
        <dbReference type="ChEBI" id="CHEBI:456216"/>
        <dbReference type="EC" id="2.7.1.158"/>
    </reaction>
</comment>
<evidence type="ECO:0000313" key="9">
    <source>
        <dbReference type="EMBL" id="KAJ1964615.1"/>
    </source>
</evidence>
<keyword evidence="4 8" id="KW-0808">Transferase</keyword>
<dbReference type="InterPro" id="IPR043001">
    <property type="entry name" value="IP5_2-K_N_lobe"/>
</dbReference>
<accession>A0A9W8APL5</accession>
<dbReference type="GO" id="GO:0005524">
    <property type="term" value="F:ATP binding"/>
    <property type="evidence" value="ECO:0007669"/>
    <property type="project" value="UniProtKB-KW"/>
</dbReference>
<evidence type="ECO:0000256" key="1">
    <source>
        <dbReference type="ARBA" id="ARBA00001774"/>
    </source>
</evidence>
<dbReference type="OrthoDB" id="272370at2759"/>
<dbReference type="InterPro" id="IPR009286">
    <property type="entry name" value="Ins_P5_2-kin"/>
</dbReference>
<evidence type="ECO:0000256" key="2">
    <source>
        <dbReference type="ARBA" id="ARBA00012023"/>
    </source>
</evidence>
<keyword evidence="7 8" id="KW-0067">ATP-binding</keyword>
<dbReference type="EC" id="2.7.1.158" evidence="2 8"/>
<proteinExistence type="predicted"/>
<evidence type="ECO:0000313" key="10">
    <source>
        <dbReference type="Proteomes" id="UP001150925"/>
    </source>
</evidence>